<reference evidence="2" key="1">
    <citation type="submission" date="2021-02" db="EMBL/GenBank/DDBJ databases">
        <authorList>
            <person name="Nowell W R."/>
        </authorList>
    </citation>
    <scope>NUCLEOTIDE SEQUENCE</scope>
</reference>
<gene>
    <name evidence="1" type="ORF">BYL167_LOCUS53573</name>
    <name evidence="2" type="ORF">GIL414_LOCUS63073</name>
</gene>
<feature type="non-terminal residue" evidence="2">
    <location>
        <position position="33"/>
    </location>
</feature>
<evidence type="ECO:0000313" key="1">
    <source>
        <dbReference type="EMBL" id="CAF4938539.1"/>
    </source>
</evidence>
<evidence type="ECO:0000313" key="2">
    <source>
        <dbReference type="EMBL" id="CAF5108681.1"/>
    </source>
</evidence>
<comment type="caution">
    <text evidence="2">The sequence shown here is derived from an EMBL/GenBank/DDBJ whole genome shotgun (WGS) entry which is preliminary data.</text>
</comment>
<organism evidence="2 3">
    <name type="scientific">Rotaria magnacalcarata</name>
    <dbReference type="NCBI Taxonomy" id="392030"/>
    <lineage>
        <taxon>Eukaryota</taxon>
        <taxon>Metazoa</taxon>
        <taxon>Spiralia</taxon>
        <taxon>Gnathifera</taxon>
        <taxon>Rotifera</taxon>
        <taxon>Eurotatoria</taxon>
        <taxon>Bdelloidea</taxon>
        <taxon>Philodinida</taxon>
        <taxon>Philodinidae</taxon>
        <taxon>Rotaria</taxon>
    </lineage>
</organism>
<dbReference type="Proteomes" id="UP000681720">
    <property type="component" value="Unassembled WGS sequence"/>
</dbReference>
<evidence type="ECO:0000313" key="3">
    <source>
        <dbReference type="Proteomes" id="UP000681720"/>
    </source>
</evidence>
<protein>
    <submittedName>
        <fullName evidence="2">Uncharacterized protein</fullName>
    </submittedName>
</protein>
<dbReference type="EMBL" id="CAJOBH010180726">
    <property type="protein sequence ID" value="CAF4938539.1"/>
    <property type="molecule type" value="Genomic_DNA"/>
</dbReference>
<proteinExistence type="predicted"/>
<accession>A0A8S3F806</accession>
<dbReference type="Proteomes" id="UP000681967">
    <property type="component" value="Unassembled WGS sequence"/>
</dbReference>
<dbReference type="AlphaFoldDB" id="A0A8S3F806"/>
<sequence>MALAFKTGGQYIPLANAGNLSSIIVGSAQEEIS</sequence>
<dbReference type="EMBL" id="CAJOBJ010259046">
    <property type="protein sequence ID" value="CAF5108681.1"/>
    <property type="molecule type" value="Genomic_DNA"/>
</dbReference>
<name>A0A8S3F806_9BILA</name>